<accession>C4FSJ1</accession>
<dbReference type="HOGENOM" id="CLU_818726_0_0_9"/>
<proteinExistence type="predicted"/>
<dbReference type="RefSeq" id="WP_005387805.1">
    <property type="nucleotide sequence ID" value="NZ_GG667605.1"/>
</dbReference>
<gene>
    <name evidence="1" type="ORF">VEIDISOL_01881</name>
</gene>
<evidence type="ECO:0000313" key="2">
    <source>
        <dbReference type="Proteomes" id="UP000003529"/>
    </source>
</evidence>
<dbReference type="AlphaFoldDB" id="C4FSJ1"/>
<comment type="caution">
    <text evidence="1">The sequence shown here is derived from an EMBL/GenBank/DDBJ whole genome shotgun (WGS) entry which is preliminary data.</text>
</comment>
<keyword evidence="2" id="KW-1185">Reference proteome</keyword>
<protein>
    <submittedName>
        <fullName evidence="1">Uncharacterized protein</fullName>
    </submittedName>
</protein>
<organism evidence="1 2">
    <name type="scientific">Veillonella dispar ATCC 17748</name>
    <dbReference type="NCBI Taxonomy" id="546273"/>
    <lineage>
        <taxon>Bacteria</taxon>
        <taxon>Bacillati</taxon>
        <taxon>Bacillota</taxon>
        <taxon>Negativicutes</taxon>
        <taxon>Veillonellales</taxon>
        <taxon>Veillonellaceae</taxon>
        <taxon>Veillonella</taxon>
    </lineage>
</organism>
<sequence length="361" mass="41685">MLKSKEAYEFICKGINRKGKINEFETIFGQNKTDINNDTVKTNKVKQDDNYIEVKRFAANFYKAPIVNYKGYVKGKEQADKNRYSEVISSTLLSKNLLKTWKELEPVRTNHFDTDHTPSEELDMKRLQSTNRKEEILAKLLFYQGNIDGLGYIFDYQTPLKEARNDSYGKIDLLGYNTDDECYSVIELKYRPSGSDETLLRCVLEAYTYYKLLDINQIKSAVGHDGIQKLKELSGYKHTNESELVVLFDEKSCAKDDGGAENNLMLRIVSNEPDDPNNYPSKTVVSQQYKECQELINPSKRKALRALCEAILKQESKLKQIRFVVLQAQKVSKAPYKNKVDNWSENLDHLYRAETLLTISK</sequence>
<dbReference type="OrthoDB" id="378694at2"/>
<reference evidence="1" key="1">
    <citation type="submission" date="2009-04" db="EMBL/GenBank/DDBJ databases">
        <authorList>
            <person name="Weinstock G."/>
            <person name="Sodergren E."/>
            <person name="Clifton S."/>
            <person name="Fulton L."/>
            <person name="Fulton B."/>
            <person name="Courtney L."/>
            <person name="Fronick C."/>
            <person name="Harrison M."/>
            <person name="Strong C."/>
            <person name="Farmer C."/>
            <person name="Delahaunty K."/>
            <person name="Markovic C."/>
            <person name="Hall O."/>
            <person name="Minx P."/>
            <person name="Tomlinson C."/>
            <person name="Mitreva M."/>
            <person name="Nelson J."/>
            <person name="Hou S."/>
            <person name="Wollam A."/>
            <person name="Pepin K.H."/>
            <person name="Johnson M."/>
            <person name="Bhonagiri V."/>
            <person name="Nash W.E."/>
            <person name="Warren W."/>
            <person name="Chinwalla A."/>
            <person name="Mardis E.R."/>
            <person name="Wilson R.K."/>
        </authorList>
    </citation>
    <scope>NUCLEOTIDE SEQUENCE [LARGE SCALE GENOMIC DNA]</scope>
    <source>
        <strain evidence="1">ATCC 17748</strain>
    </source>
</reference>
<dbReference type="eggNOG" id="ENOG502ZBB4">
    <property type="taxonomic scope" value="Bacteria"/>
</dbReference>
<dbReference type="EMBL" id="ACIK02000019">
    <property type="protein sequence ID" value="EEP64819.1"/>
    <property type="molecule type" value="Genomic_DNA"/>
</dbReference>
<name>C4FSJ1_9FIRM</name>
<evidence type="ECO:0000313" key="1">
    <source>
        <dbReference type="EMBL" id="EEP64819.1"/>
    </source>
</evidence>
<dbReference type="Proteomes" id="UP000003529">
    <property type="component" value="Unassembled WGS sequence"/>
</dbReference>